<proteinExistence type="predicted"/>
<organism evidence="1 2">
    <name type="scientific">Pedococcus bigeumensis</name>
    <dbReference type="NCBI Taxonomy" id="433644"/>
    <lineage>
        <taxon>Bacteria</taxon>
        <taxon>Bacillati</taxon>
        <taxon>Actinomycetota</taxon>
        <taxon>Actinomycetes</taxon>
        <taxon>Micrococcales</taxon>
        <taxon>Intrasporangiaceae</taxon>
        <taxon>Pedococcus</taxon>
    </lineage>
</organism>
<protein>
    <recommendedName>
        <fullName evidence="3">Tetratricopeptide repeat protein</fullName>
    </recommendedName>
</protein>
<dbReference type="OrthoDB" id="4859408at2"/>
<keyword evidence="2" id="KW-1185">Reference proteome</keyword>
<evidence type="ECO:0000313" key="1">
    <source>
        <dbReference type="EMBL" id="TPG16199.1"/>
    </source>
</evidence>
<evidence type="ECO:0008006" key="3">
    <source>
        <dbReference type="Google" id="ProtNLM"/>
    </source>
</evidence>
<sequence length="312" mass="32999">MESDQGQLPAAVLAEARVPLPTDIAGFHDALLEAADAHDPIRMDHLVHGWGEARADLLPGRDEAEHRMHAVLDRRLGQVLFGAGHPAAGHVLADALTAATASGDEVETLRCQLAMVPVEVLVGDPDALAAGRGYVEQLQSLGEPAHAASGLMGLAQVAPEDEGPVMVLRASHLYEQAGDTGWAAEAAVLAARAMVATEDPRTADVLERARRLVDLHVTVELRVALAEVESIVLWQGGDAPTAAILLGEAIDACERTGRPVAPDLRVLLCDVLVEDGQWDALRTQAQALAQLGRLLEDDVLTSMGERYLARAG</sequence>
<dbReference type="AlphaFoldDB" id="A0A502CVQ0"/>
<dbReference type="Proteomes" id="UP000317722">
    <property type="component" value="Unassembled WGS sequence"/>
</dbReference>
<comment type="caution">
    <text evidence="1">The sequence shown here is derived from an EMBL/GenBank/DDBJ whole genome shotgun (WGS) entry which is preliminary data.</text>
</comment>
<name>A0A502CVQ0_9MICO</name>
<dbReference type="RefSeq" id="WP_140741521.1">
    <property type="nucleotide sequence ID" value="NZ_RCZM01000004.1"/>
</dbReference>
<dbReference type="EMBL" id="RCZM01000004">
    <property type="protein sequence ID" value="TPG16199.1"/>
    <property type="molecule type" value="Genomic_DNA"/>
</dbReference>
<gene>
    <name evidence="1" type="ORF">EAH86_13380</name>
</gene>
<reference evidence="1 2" key="1">
    <citation type="journal article" date="2019" name="Environ. Microbiol.">
        <title>Species interactions and distinct microbial communities in high Arctic permafrost affected cryosols are associated with the CH4 and CO2 gas fluxes.</title>
        <authorList>
            <person name="Altshuler I."/>
            <person name="Hamel J."/>
            <person name="Turney S."/>
            <person name="Magnuson E."/>
            <person name="Levesque R."/>
            <person name="Greer C."/>
            <person name="Whyte L.G."/>
        </authorList>
    </citation>
    <scope>NUCLEOTIDE SEQUENCE [LARGE SCALE GENOMIC DNA]</scope>
    <source>
        <strain evidence="1 2">S9.3A</strain>
    </source>
</reference>
<evidence type="ECO:0000313" key="2">
    <source>
        <dbReference type="Proteomes" id="UP000317722"/>
    </source>
</evidence>
<accession>A0A502CVQ0</accession>